<gene>
    <name evidence="6" type="ORF">QQ44_20180</name>
</gene>
<evidence type="ECO:0000256" key="4">
    <source>
        <dbReference type="PROSITE-ProRule" id="PRU00335"/>
    </source>
</evidence>
<dbReference type="Proteomes" id="UP000031004">
    <property type="component" value="Unassembled WGS sequence"/>
</dbReference>
<protein>
    <submittedName>
        <fullName evidence="6">TetR family transcriptional regulator</fullName>
    </submittedName>
</protein>
<dbReference type="SUPFAM" id="SSF48498">
    <property type="entry name" value="Tetracyclin repressor-like, C-terminal domain"/>
    <property type="match status" value="1"/>
</dbReference>
<dbReference type="Pfam" id="PF16859">
    <property type="entry name" value="TetR_C_11"/>
    <property type="match status" value="1"/>
</dbReference>
<feature type="domain" description="HTH tetR-type" evidence="5">
    <location>
        <begin position="14"/>
        <end position="74"/>
    </location>
</feature>
<dbReference type="InterPro" id="IPR009057">
    <property type="entry name" value="Homeodomain-like_sf"/>
</dbReference>
<dbReference type="InterPro" id="IPR001647">
    <property type="entry name" value="HTH_TetR"/>
</dbReference>
<accession>A0ABR4YQY9</accession>
<evidence type="ECO:0000313" key="7">
    <source>
        <dbReference type="Proteomes" id="UP000031004"/>
    </source>
</evidence>
<dbReference type="PANTHER" id="PTHR30055:SF148">
    <property type="entry name" value="TETR-FAMILY TRANSCRIPTIONAL REGULATOR"/>
    <property type="match status" value="1"/>
</dbReference>
<dbReference type="Pfam" id="PF00440">
    <property type="entry name" value="TetR_N"/>
    <property type="match status" value="1"/>
</dbReference>
<dbReference type="Gene3D" id="1.10.357.10">
    <property type="entry name" value="Tetracycline Repressor, domain 2"/>
    <property type="match status" value="1"/>
</dbReference>
<evidence type="ECO:0000259" key="5">
    <source>
        <dbReference type="PROSITE" id="PS50977"/>
    </source>
</evidence>
<dbReference type="PROSITE" id="PS50977">
    <property type="entry name" value="HTH_TETR_2"/>
    <property type="match status" value="1"/>
</dbReference>
<dbReference type="InterPro" id="IPR050109">
    <property type="entry name" value="HTH-type_TetR-like_transc_reg"/>
</dbReference>
<comment type="caution">
    <text evidence="6">The sequence shown here is derived from an EMBL/GenBank/DDBJ whole genome shotgun (WGS) entry which is preliminary data.</text>
</comment>
<evidence type="ECO:0000256" key="1">
    <source>
        <dbReference type="ARBA" id="ARBA00023015"/>
    </source>
</evidence>
<reference evidence="6 7" key="1">
    <citation type="submission" date="2014-11" db="EMBL/GenBank/DDBJ databases">
        <title>Mycobacterium setense Manresensis Genome.</title>
        <authorList>
            <person name="Rech G."/>
            <person name="Sumoy L."/>
        </authorList>
    </citation>
    <scope>NUCLEOTIDE SEQUENCE [LARGE SCALE GENOMIC DNA]</scope>
    <source>
        <strain evidence="6 7">Manresensis</strain>
    </source>
</reference>
<name>A0ABR4YQY9_9MYCO</name>
<evidence type="ECO:0000256" key="2">
    <source>
        <dbReference type="ARBA" id="ARBA00023125"/>
    </source>
</evidence>
<dbReference type="InterPro" id="IPR036271">
    <property type="entry name" value="Tet_transcr_reg_TetR-rel_C_sf"/>
</dbReference>
<organism evidence="6 7">
    <name type="scientific">Mycolicibacterium setense</name>
    <dbReference type="NCBI Taxonomy" id="431269"/>
    <lineage>
        <taxon>Bacteria</taxon>
        <taxon>Bacillati</taxon>
        <taxon>Actinomycetota</taxon>
        <taxon>Actinomycetes</taxon>
        <taxon>Mycobacteriales</taxon>
        <taxon>Mycobacteriaceae</taxon>
        <taxon>Mycolicibacterium</taxon>
    </lineage>
</organism>
<keyword evidence="2 4" id="KW-0238">DNA-binding</keyword>
<dbReference type="PANTHER" id="PTHR30055">
    <property type="entry name" value="HTH-TYPE TRANSCRIPTIONAL REGULATOR RUTR"/>
    <property type="match status" value="1"/>
</dbReference>
<dbReference type="Gene3D" id="1.10.10.60">
    <property type="entry name" value="Homeodomain-like"/>
    <property type="match status" value="1"/>
</dbReference>
<sequence length="198" mass="20843">MSRMAAERPGGRTAAVREAVLRATADLLIEAGLAGLELTAVAERAGVGKSTVYRRWGSVPALVADLLADMAEQSTPRADTGSLRGDLRANAKLVRRTLNDARQGRLFKAAIAAATCDRDTAAALQLFYDRRIAEWAGCVTDAVQRGEAPAGTDAAAVIRQVSAPLYYQFLTSTRTLTVTDSHRAVDAAIAAVVAGVFA</sequence>
<dbReference type="SUPFAM" id="SSF46689">
    <property type="entry name" value="Homeodomain-like"/>
    <property type="match status" value="1"/>
</dbReference>
<keyword evidence="1" id="KW-0805">Transcription regulation</keyword>
<feature type="DNA-binding region" description="H-T-H motif" evidence="4">
    <location>
        <begin position="37"/>
        <end position="56"/>
    </location>
</feature>
<keyword evidence="7" id="KW-1185">Reference proteome</keyword>
<keyword evidence="3" id="KW-0804">Transcription</keyword>
<dbReference type="EMBL" id="JTLZ01000009">
    <property type="protein sequence ID" value="KHO22607.1"/>
    <property type="molecule type" value="Genomic_DNA"/>
</dbReference>
<dbReference type="PRINTS" id="PR00455">
    <property type="entry name" value="HTHTETR"/>
</dbReference>
<proteinExistence type="predicted"/>
<evidence type="ECO:0000256" key="3">
    <source>
        <dbReference type="ARBA" id="ARBA00023163"/>
    </source>
</evidence>
<dbReference type="InterPro" id="IPR011075">
    <property type="entry name" value="TetR_C"/>
</dbReference>
<evidence type="ECO:0000313" key="6">
    <source>
        <dbReference type="EMBL" id="KHO22607.1"/>
    </source>
</evidence>